<feature type="domain" description="VWA7 N-terminal" evidence="17">
    <location>
        <begin position="17"/>
        <end position="232"/>
    </location>
</feature>
<dbReference type="Pfam" id="PF25106">
    <property type="entry name" value="VWA_4"/>
    <property type="match status" value="1"/>
</dbReference>
<dbReference type="PROSITE" id="PS50267">
    <property type="entry name" value="NA_NEUROTRAN_SYMP_3"/>
    <property type="match status" value="1"/>
</dbReference>
<dbReference type="InterPro" id="IPR056475">
    <property type="entry name" value="GBD_Hemicentin/VWA7"/>
</dbReference>
<feature type="domain" description="Hemicentin/VWA7 galactose-binding" evidence="13">
    <location>
        <begin position="432"/>
        <end position="529"/>
    </location>
</feature>
<keyword evidence="5 12" id="KW-0812">Transmembrane</keyword>
<feature type="binding site" evidence="10">
    <location>
        <position position="1216"/>
    </location>
    <ligand>
        <name>Na(+)</name>
        <dbReference type="ChEBI" id="CHEBI:29101"/>
        <label>1</label>
    </ligand>
</feature>
<keyword evidence="6" id="KW-0732">Signal</keyword>
<evidence type="ECO:0000259" key="15">
    <source>
        <dbReference type="Pfam" id="PF23619"/>
    </source>
</evidence>
<evidence type="ECO:0000313" key="19">
    <source>
        <dbReference type="Proteomes" id="UP001187343"/>
    </source>
</evidence>
<feature type="transmembrane region" description="Helical" evidence="12">
    <location>
        <begin position="1073"/>
        <end position="1097"/>
    </location>
</feature>
<organism evidence="18 19">
    <name type="scientific">Cirrhinus molitorella</name>
    <name type="common">mud carp</name>
    <dbReference type="NCBI Taxonomy" id="172907"/>
    <lineage>
        <taxon>Eukaryota</taxon>
        <taxon>Metazoa</taxon>
        <taxon>Chordata</taxon>
        <taxon>Craniata</taxon>
        <taxon>Vertebrata</taxon>
        <taxon>Euteleostomi</taxon>
        <taxon>Actinopterygii</taxon>
        <taxon>Neopterygii</taxon>
        <taxon>Teleostei</taxon>
        <taxon>Ostariophysi</taxon>
        <taxon>Cypriniformes</taxon>
        <taxon>Cyprinidae</taxon>
        <taxon>Labeoninae</taxon>
        <taxon>Labeonini</taxon>
        <taxon>Cirrhinus</taxon>
    </lineage>
</organism>
<dbReference type="InterPro" id="IPR037272">
    <property type="entry name" value="SNS_sf"/>
</dbReference>
<keyword evidence="4" id="KW-0964">Secreted</keyword>
<dbReference type="PRINTS" id="PR00176">
    <property type="entry name" value="NANEUSMPORT"/>
</dbReference>
<keyword evidence="8 12" id="KW-0472">Membrane</keyword>
<keyword evidence="9" id="KW-0325">Glycoprotein</keyword>
<dbReference type="Pfam" id="PF23560">
    <property type="entry name" value="GBD_Hemicentin"/>
    <property type="match status" value="1"/>
</dbReference>
<feature type="binding site" evidence="10">
    <location>
        <position position="1151"/>
    </location>
    <ligand>
        <name>Na(+)</name>
        <dbReference type="ChEBI" id="CHEBI:29101"/>
        <label>1</label>
    </ligand>
</feature>
<feature type="domain" description="VWA7 Ig-like" evidence="15">
    <location>
        <begin position="645"/>
        <end position="746"/>
    </location>
</feature>
<feature type="transmembrane region" description="Helical" evidence="12">
    <location>
        <begin position="1359"/>
        <end position="1381"/>
    </location>
</feature>
<reference evidence="18" key="1">
    <citation type="submission" date="2023-08" db="EMBL/GenBank/DDBJ databases">
        <title>Chromosome-level Genome Assembly of mud carp (Cirrhinus molitorella).</title>
        <authorList>
            <person name="Liu H."/>
        </authorList>
    </citation>
    <scope>NUCLEOTIDE SEQUENCE</scope>
    <source>
        <strain evidence="18">Prfri</strain>
        <tissue evidence="18">Muscle</tissue>
    </source>
</reference>
<feature type="transmembrane region" description="Helical" evidence="12">
    <location>
        <begin position="1320"/>
        <end position="1339"/>
    </location>
</feature>
<feature type="transmembrane region" description="Helical" evidence="12">
    <location>
        <begin position="1190"/>
        <end position="1216"/>
    </location>
</feature>
<dbReference type="Pfam" id="PF23619">
    <property type="entry name" value="Ig_VWA7"/>
    <property type="match status" value="1"/>
</dbReference>
<comment type="subcellular location">
    <subcellularLocation>
        <location evidence="1">Membrane</location>
        <topology evidence="1">Multi-pass membrane protein</topology>
    </subcellularLocation>
    <subcellularLocation>
        <location evidence="2">Secreted</location>
    </subcellularLocation>
</comment>
<evidence type="ECO:0000256" key="8">
    <source>
        <dbReference type="ARBA" id="ARBA00023136"/>
    </source>
</evidence>
<dbReference type="GO" id="GO:0046872">
    <property type="term" value="F:metal ion binding"/>
    <property type="evidence" value="ECO:0007669"/>
    <property type="project" value="UniProtKB-KW"/>
</dbReference>
<evidence type="ECO:0000313" key="18">
    <source>
        <dbReference type="EMBL" id="KAK2895074.1"/>
    </source>
</evidence>
<feature type="transmembrane region" description="Helical" evidence="12">
    <location>
        <begin position="1145"/>
        <end position="1170"/>
    </location>
</feature>
<keyword evidence="11" id="KW-1015">Disulfide bond</keyword>
<feature type="binding site" evidence="10">
    <location>
        <position position="1219"/>
    </location>
    <ligand>
        <name>Na(+)</name>
        <dbReference type="ChEBI" id="CHEBI:29101"/>
        <label>1</label>
    </ligand>
</feature>
<evidence type="ECO:0000259" key="16">
    <source>
        <dbReference type="Pfam" id="PF25106"/>
    </source>
</evidence>
<dbReference type="Pfam" id="PF00209">
    <property type="entry name" value="SNF"/>
    <property type="match status" value="1"/>
</dbReference>
<dbReference type="SUPFAM" id="SSF161070">
    <property type="entry name" value="SNF-like"/>
    <property type="match status" value="1"/>
</dbReference>
<feature type="transmembrane region" description="Helical" evidence="12">
    <location>
        <begin position="1034"/>
        <end position="1053"/>
    </location>
</feature>
<evidence type="ECO:0000259" key="13">
    <source>
        <dbReference type="Pfam" id="PF23560"/>
    </source>
</evidence>
<dbReference type="PANTHER" id="PTHR14905">
    <property type="entry name" value="NG37"/>
    <property type="match status" value="1"/>
</dbReference>
<evidence type="ECO:0000256" key="10">
    <source>
        <dbReference type="PIRSR" id="PIRSR600175-1"/>
    </source>
</evidence>
<dbReference type="InterPro" id="IPR036465">
    <property type="entry name" value="vWFA_dom_sf"/>
</dbReference>
<protein>
    <submittedName>
        <fullName evidence="18">Uncharacterized protein</fullName>
    </submittedName>
</protein>
<comment type="caution">
    <text evidence="18">The sequence shown here is derived from an EMBL/GenBank/DDBJ whole genome shotgun (WGS) entry which is preliminary data.</text>
</comment>
<dbReference type="SUPFAM" id="SSF53300">
    <property type="entry name" value="vWA-like"/>
    <property type="match status" value="1"/>
</dbReference>
<dbReference type="CDD" id="cd11496">
    <property type="entry name" value="SLC6sbd-TauT-like"/>
    <property type="match status" value="1"/>
</dbReference>
<name>A0AA88PLY4_9TELE</name>
<dbReference type="PROSITE" id="PS00754">
    <property type="entry name" value="NA_NEUROTRAN_SYMP_2"/>
    <property type="match status" value="1"/>
</dbReference>
<evidence type="ECO:0000256" key="5">
    <source>
        <dbReference type="ARBA" id="ARBA00022692"/>
    </source>
</evidence>
<keyword evidence="19" id="KW-1185">Reference proteome</keyword>
<dbReference type="InterPro" id="IPR057615">
    <property type="entry name" value="Ig_VWA7"/>
</dbReference>
<proteinExistence type="predicted"/>
<feature type="transmembrane region" description="Helical" evidence="12">
    <location>
        <begin position="1276"/>
        <end position="1300"/>
    </location>
</feature>
<dbReference type="GO" id="GO:0016020">
    <property type="term" value="C:membrane"/>
    <property type="evidence" value="ECO:0007669"/>
    <property type="project" value="UniProtKB-SubCell"/>
</dbReference>
<dbReference type="Proteomes" id="UP001187343">
    <property type="component" value="Unassembled WGS sequence"/>
</dbReference>
<evidence type="ECO:0000256" key="6">
    <source>
        <dbReference type="ARBA" id="ARBA00022729"/>
    </source>
</evidence>
<evidence type="ECO:0000256" key="1">
    <source>
        <dbReference type="ARBA" id="ARBA00004141"/>
    </source>
</evidence>
<feature type="disulfide bond" evidence="11">
    <location>
        <begin position="982"/>
        <end position="991"/>
    </location>
</feature>
<feature type="domain" description="Hemicentin-1-like von Willebrand factor A" evidence="16">
    <location>
        <begin position="242"/>
        <end position="414"/>
    </location>
</feature>
<dbReference type="InterPro" id="IPR000175">
    <property type="entry name" value="Na/ntran_symport"/>
</dbReference>
<dbReference type="Pfam" id="PF25107">
    <property type="entry name" value="VWA7_N"/>
    <property type="match status" value="1"/>
</dbReference>
<feature type="transmembrane region" description="Helical" evidence="12">
    <location>
        <begin position="1248"/>
        <end position="1264"/>
    </location>
</feature>
<feature type="binding site" evidence="10">
    <location>
        <position position="1119"/>
    </location>
    <ligand>
        <name>Na(+)</name>
        <dbReference type="ChEBI" id="CHEBI:29101"/>
        <label>1</label>
    </ligand>
</feature>
<feature type="domain" description="VWA7 beta-sandwich" evidence="14">
    <location>
        <begin position="531"/>
        <end position="640"/>
    </location>
</feature>
<dbReference type="EMBL" id="JAUYZG010000011">
    <property type="protein sequence ID" value="KAK2895074.1"/>
    <property type="molecule type" value="Genomic_DNA"/>
</dbReference>
<evidence type="ECO:0000256" key="2">
    <source>
        <dbReference type="ARBA" id="ARBA00004613"/>
    </source>
</evidence>
<evidence type="ECO:0000256" key="11">
    <source>
        <dbReference type="PIRSR" id="PIRSR600175-2"/>
    </source>
</evidence>
<evidence type="ECO:0000256" key="4">
    <source>
        <dbReference type="ARBA" id="ARBA00022525"/>
    </source>
</evidence>
<evidence type="ECO:0000256" key="3">
    <source>
        <dbReference type="ARBA" id="ARBA00022448"/>
    </source>
</evidence>
<evidence type="ECO:0000259" key="14">
    <source>
        <dbReference type="Pfam" id="PF23610"/>
    </source>
</evidence>
<evidence type="ECO:0000256" key="9">
    <source>
        <dbReference type="ARBA" id="ARBA00023180"/>
    </source>
</evidence>
<keyword evidence="3" id="KW-0813">Transport</keyword>
<keyword evidence="10" id="KW-0915">Sodium</keyword>
<evidence type="ECO:0000256" key="12">
    <source>
        <dbReference type="SAM" id="Phobius"/>
    </source>
</evidence>
<feature type="transmembrane region" description="Helical" evidence="12">
    <location>
        <begin position="1117"/>
        <end position="1133"/>
    </location>
</feature>
<keyword evidence="10" id="KW-0479">Metal-binding</keyword>
<gene>
    <name evidence="18" type="ORF">Q8A67_012303</name>
</gene>
<evidence type="ECO:0000256" key="7">
    <source>
        <dbReference type="ARBA" id="ARBA00022989"/>
    </source>
</evidence>
<dbReference type="InterPro" id="IPR052577">
    <property type="entry name" value="VWA7"/>
</dbReference>
<dbReference type="Pfam" id="PF23610">
    <property type="entry name" value="VWA7_4"/>
    <property type="match status" value="1"/>
</dbReference>
<dbReference type="PANTHER" id="PTHR14905:SF23">
    <property type="entry name" value="VON WILLEBRAND FACTOR A DOMAIN-CONTAINING PROTEIN 7 ISOFORM X1"/>
    <property type="match status" value="1"/>
</dbReference>
<feature type="transmembrane region" description="Helical" evidence="12">
    <location>
        <begin position="896"/>
        <end position="917"/>
    </location>
</feature>
<dbReference type="Gene3D" id="3.40.50.410">
    <property type="entry name" value="von Willebrand factor, type A domain"/>
    <property type="match status" value="1"/>
</dbReference>
<dbReference type="InterPro" id="IPR056862">
    <property type="entry name" value="VWA7_N"/>
</dbReference>
<keyword evidence="7 12" id="KW-1133">Transmembrane helix</keyword>
<dbReference type="InterPro" id="IPR056861">
    <property type="entry name" value="HMCN1-like_VWA"/>
</dbReference>
<dbReference type="InterPro" id="IPR057613">
    <property type="entry name" value="VWA7_4"/>
</dbReference>
<dbReference type="GO" id="GO:0005576">
    <property type="term" value="C:extracellular region"/>
    <property type="evidence" value="ECO:0007669"/>
    <property type="project" value="UniProtKB-SubCell"/>
</dbReference>
<evidence type="ECO:0000259" key="17">
    <source>
        <dbReference type="Pfam" id="PF25107"/>
    </source>
</evidence>
<feature type="transmembrane region" description="Helical" evidence="12">
    <location>
        <begin position="950"/>
        <end position="971"/>
    </location>
</feature>
<sequence length="1438" mass="160103">MIEPQHGVDNEELYTGLGRGFWHAVGEVASANADMDFSSSTFSDPVYHFDSERVEGATQMLREFWGQTILLTKAKEYQGARHILGQLFHSLQDFYSHSNWVEMGQQAVYLHLLHPEEPSVPVASADTPTCAECYRYSCYSNLLEKMISQTEPLLTTGYFSTYPVKPTGKCSHGGILDSSRHQGAEGGINKDSTSPWFSPHHYLHKEAAHLATTATLRVLQDLRDEVGLKSFLRLFSVQQPPALVFVMDTTGSMFEEITAARFRALSIIQAREKSQRTSLPGTFILVPFHDPGFGPVMETDDPHQFMQYMEDLTALGGGDEPEMCLSALQLALTHSPPLSEIFVFTDASPKDHHLQSAVQALILEKQTKVNFLLTEDLSIAGRGEGMRKSLSLDRFSLYSSLSTLSGGMTIFTTKLDICSVSAIVEDTTASSKVTLLHTEGESDSSNAFRVDNTVTKVMLHITGLLTNCELISPSGIQQSLPGTDGPLAMLDSSKGLYRISLLPPLEIGTWQLTVKTIGPMTFNVLGDSSLDFLYYFASEANKTHPGLRKMEGSPIAGVPVFLVVAVTGLLPNEEASFSHVSLLGPNGESLQKVLLNSSSSHWSGVELLGYMNSVPRIPFSMCLSGKDKWGNMLERVSTEMIQPTHVQIQVHSTPQLLPGHSSTVLFEIFNHGPNRRFSLSTKDDHGYLSHPDQERLFIGAMGSVKREVELRTPYTAQIGTAITLTLTVQAENLTDSNYAVVHLTVVPEEPDKMPPACSSLHVESSCPSLCSQDSWKVSLVAKDRGHSGLASIQLAQGEGTLILSEVSMQTHEEHFPQLNEETTGGVHLQPQPQKDTSEQHFETEAEHGHYGLDRVQLLKGDRPVNISEWTRGKPIMMHYSSGCCANQAEIVLWDRAGAFLIPYLVFVFTCGVPLFLLETAMGQYTQEGGITCWHRLCPLAEGIGYAGQLILLYSCMHYIIILAWALFYLVFSFSSQLPWASCDNNWNTDDCVNLVAKNLTLNRTMLINSTPAATEFWERRVLSLSGGIDEIGKINWEILLCLIAMWIICYFCIWKGVKSTGKVVYFTATFPYVMLLVLLIRGLTLPGALQGVVFYLYPEPARLSDPQVWLEAGTQILFSYSVSVGALTVLSSYNKYNNNCYRDSLWLCLLNSCTSFVAGFAVFSVLGFMAQEQGVPIAEVAESGPGLAFIAYPQAVAMMPLPQFWAVCFFIMIILLGLDTQFVEMEAVTTSVMDLFPMILHRPGRRECFLLLFCLTCFLGQFIMVTEGGMYVFQLFDYYACNGACVLFLSVFESLAMGWIFGAEKMFDIIEDMTKSRPNYMFMLCWKYLTPLVSLVSFVCSLVEYTPLTFNRWYVYPDWAYALGWLLALSSVVLVPGWALGQMFARKGSLKQRWHHLCSPDKKLPLTCKQRAEMKETVFTAEMEDLVRMDTDEDENEH</sequence>
<accession>A0AA88PLY4</accession>